<proteinExistence type="predicted"/>
<evidence type="ECO:0000313" key="3">
    <source>
        <dbReference type="EMBL" id="CAF3764733.1"/>
    </source>
</evidence>
<accession>A0A815EVC2</accession>
<dbReference type="Proteomes" id="UP000663868">
    <property type="component" value="Unassembled WGS sequence"/>
</dbReference>
<comment type="caution">
    <text evidence="2">The sequence shown here is derived from an EMBL/GenBank/DDBJ whole genome shotgun (WGS) entry which is preliminary data.</text>
</comment>
<name>A0A815EVC2_9BILA</name>
<dbReference type="EMBL" id="CAJNOE010000712">
    <property type="protein sequence ID" value="CAF1316548.1"/>
    <property type="molecule type" value="Genomic_DNA"/>
</dbReference>
<evidence type="ECO:0000313" key="4">
    <source>
        <dbReference type="Proteomes" id="UP000663860"/>
    </source>
</evidence>
<sequence>MLLVLISLMSIVVCCWASTNVAEIIDNNKRNGSTMGGYMDDSIQISEKSDGKFLNYIRLLDGQCHNCSTYKCTNHKSNLGGSEWCIMLFSDALAHCDSDPNCGGYTMTTATWFHKKHDKNGQVAVHLTKIGEKPFNCSFSEWSSYEKQNTIRDTPVIYGRTTCSNSEQNNFNYIFESNSNAVTEGETYLCKDHPQNLDNKDSNCILSIVDGITQCNSDEQCEGFVINTDKDWQNKYSKNGMQAVQLYGKGVTYVPNQIWRSFKKQH</sequence>
<feature type="signal peptide" evidence="1">
    <location>
        <begin position="1"/>
        <end position="17"/>
    </location>
</feature>
<dbReference type="Proteomes" id="UP000663860">
    <property type="component" value="Unassembled WGS sequence"/>
</dbReference>
<feature type="chain" id="PRO_5036227346" evidence="1">
    <location>
        <begin position="18"/>
        <end position="266"/>
    </location>
</feature>
<dbReference type="AlphaFoldDB" id="A0A815EVC2"/>
<reference evidence="2" key="1">
    <citation type="submission" date="2021-02" db="EMBL/GenBank/DDBJ databases">
        <authorList>
            <person name="Nowell W R."/>
        </authorList>
    </citation>
    <scope>NUCLEOTIDE SEQUENCE</scope>
</reference>
<organism evidence="2 4">
    <name type="scientific">Adineta steineri</name>
    <dbReference type="NCBI Taxonomy" id="433720"/>
    <lineage>
        <taxon>Eukaryota</taxon>
        <taxon>Metazoa</taxon>
        <taxon>Spiralia</taxon>
        <taxon>Gnathifera</taxon>
        <taxon>Rotifera</taxon>
        <taxon>Eurotatoria</taxon>
        <taxon>Bdelloidea</taxon>
        <taxon>Adinetida</taxon>
        <taxon>Adinetidae</taxon>
        <taxon>Adineta</taxon>
    </lineage>
</organism>
<keyword evidence="1" id="KW-0732">Signal</keyword>
<evidence type="ECO:0000313" key="2">
    <source>
        <dbReference type="EMBL" id="CAF1316548.1"/>
    </source>
</evidence>
<protein>
    <submittedName>
        <fullName evidence="2">Uncharacterized protein</fullName>
    </submittedName>
</protein>
<dbReference type="EMBL" id="CAJOBB010000851">
    <property type="protein sequence ID" value="CAF3764733.1"/>
    <property type="molecule type" value="Genomic_DNA"/>
</dbReference>
<evidence type="ECO:0000256" key="1">
    <source>
        <dbReference type="SAM" id="SignalP"/>
    </source>
</evidence>
<gene>
    <name evidence="2" type="ORF">IZO911_LOCUS34906</name>
    <name evidence="3" type="ORF">KXQ929_LOCUS15012</name>
</gene>